<dbReference type="AlphaFoldDB" id="A0A0E3LLQ6"/>
<dbReference type="EMBL" id="CP009526">
    <property type="protein sequence ID" value="AKB51686.1"/>
    <property type="molecule type" value="Genomic_DNA"/>
</dbReference>
<accession>A0A0E3LLQ6</accession>
<dbReference type="Proteomes" id="UP000033038">
    <property type="component" value="Chromosome"/>
</dbReference>
<dbReference type="KEGG" id="mbw:MSBRW_2433"/>
<reference evidence="1 2" key="1">
    <citation type="submission" date="2014-07" db="EMBL/GenBank/DDBJ databases">
        <title>Methanogenic archaea and the global carbon cycle.</title>
        <authorList>
            <person name="Henriksen J.R."/>
            <person name="Luke J."/>
            <person name="Reinhart S."/>
            <person name="Benedict M.N."/>
            <person name="Youngblut N.D."/>
            <person name="Metcalf M.E."/>
            <person name="Whitaker R.J."/>
            <person name="Metcalf W.W."/>
        </authorList>
    </citation>
    <scope>NUCLEOTIDE SEQUENCE [LARGE SCALE GENOMIC DNA]</scope>
    <source>
        <strain evidence="1 2">Wiesmoor</strain>
    </source>
</reference>
<evidence type="ECO:0000313" key="1">
    <source>
        <dbReference type="EMBL" id="AKB51686.1"/>
    </source>
</evidence>
<dbReference type="HOGENOM" id="CLU_2784054_0_0_2"/>
<dbReference type="PATRIC" id="fig|1434109.4.peg.3143"/>
<evidence type="ECO:0000313" key="2">
    <source>
        <dbReference type="Proteomes" id="UP000033038"/>
    </source>
</evidence>
<proteinExistence type="predicted"/>
<protein>
    <submittedName>
        <fullName evidence="1">Uncharacterized protein</fullName>
    </submittedName>
</protein>
<name>A0A0E3LLQ6_METBA</name>
<sequence>MRNQIVKYWKILINVSDGSQKYMRRYTKDVRRYLDKVLDENKKRSRRIPEVKNLTAEKEEKRVFRNRE</sequence>
<gene>
    <name evidence="1" type="ORF">MSBRW_2433</name>
</gene>
<organism evidence="1 2">
    <name type="scientific">Methanosarcina barkeri str. Wiesmoor</name>
    <dbReference type="NCBI Taxonomy" id="1434109"/>
    <lineage>
        <taxon>Archaea</taxon>
        <taxon>Methanobacteriati</taxon>
        <taxon>Methanobacteriota</taxon>
        <taxon>Stenosarchaea group</taxon>
        <taxon>Methanomicrobia</taxon>
        <taxon>Methanosarcinales</taxon>
        <taxon>Methanosarcinaceae</taxon>
        <taxon>Methanosarcina</taxon>
    </lineage>
</organism>